<dbReference type="EMBL" id="QICC01000024">
    <property type="protein sequence ID" value="RNM41870.1"/>
    <property type="molecule type" value="Genomic_DNA"/>
</dbReference>
<dbReference type="OrthoDB" id="3172249at2"/>
<dbReference type="InterPro" id="IPR050289">
    <property type="entry name" value="TorD/DmsD_chaperones"/>
</dbReference>
<organism evidence="3 5">
    <name type="scientific">Eggerthella sinensis</name>
    <dbReference type="NCBI Taxonomy" id="242230"/>
    <lineage>
        <taxon>Bacteria</taxon>
        <taxon>Bacillati</taxon>
        <taxon>Actinomycetota</taxon>
        <taxon>Coriobacteriia</taxon>
        <taxon>Eggerthellales</taxon>
        <taxon>Eggerthellaceae</taxon>
        <taxon>Eggerthella</taxon>
    </lineage>
</organism>
<comment type="caution">
    <text evidence="3">The sequence shown here is derived from an EMBL/GenBank/DDBJ whole genome shotgun (WGS) entry which is preliminary data.</text>
</comment>
<reference evidence="3" key="3">
    <citation type="journal article" date="2019" name="Microbiol. Resour. Announc.">
        <title>Draft Genome Sequences of Type Strains of Gordonibacter faecihominis, Paraeggerthella hongkongensis, Parvibacter caecicola,Slackia equolifaciens, Slackia faecicanis, and Slackia isoflavoniconvertens.</title>
        <authorList>
            <person name="Danylec N."/>
            <person name="Stoll D.A."/>
            <person name="Dotsch A."/>
            <person name="Huch M."/>
        </authorList>
    </citation>
    <scope>NUCLEOTIDE SEQUENCE</scope>
    <source>
        <strain evidence="3">DSM 16107</strain>
    </source>
</reference>
<name>A0A3N0IZL7_9ACTN</name>
<dbReference type="EMBL" id="PPTT01000022">
    <property type="protein sequence ID" value="RDB67686.1"/>
    <property type="molecule type" value="Genomic_DNA"/>
</dbReference>
<evidence type="ECO:0000256" key="1">
    <source>
        <dbReference type="ARBA" id="ARBA00023186"/>
    </source>
</evidence>
<accession>A0A3N0IZL7</accession>
<proteinExistence type="predicted"/>
<gene>
    <name evidence="2" type="ORF">C1876_12115</name>
    <name evidence="3" type="ORF">DMP09_07475</name>
</gene>
<dbReference type="InterPro" id="IPR036411">
    <property type="entry name" value="TorD-like_sf"/>
</dbReference>
<dbReference type="InterPro" id="IPR020945">
    <property type="entry name" value="DMSO/NO3_reduct_chaperone"/>
</dbReference>
<evidence type="ECO:0000313" key="2">
    <source>
        <dbReference type="EMBL" id="RDB67686.1"/>
    </source>
</evidence>
<evidence type="ECO:0000313" key="4">
    <source>
        <dbReference type="Proteomes" id="UP000253817"/>
    </source>
</evidence>
<keyword evidence="1" id="KW-0143">Chaperone</keyword>
<evidence type="ECO:0000313" key="5">
    <source>
        <dbReference type="Proteomes" id="UP000270112"/>
    </source>
</evidence>
<reference evidence="2 4" key="1">
    <citation type="journal article" date="2018" name="Elife">
        <title>Discovery and characterization of a prevalent human gut bacterial enzyme sufficient for the inactivation of a family of plant toxins.</title>
        <authorList>
            <person name="Koppel N."/>
            <person name="Bisanz J.E."/>
            <person name="Pandelia M.E."/>
            <person name="Turnbaugh P.J."/>
            <person name="Balskus E.P."/>
        </authorList>
    </citation>
    <scope>NUCLEOTIDE SEQUENCE [LARGE SCALE GENOMIC DNA]</scope>
    <source>
        <strain evidence="2 4">DSM 16107</strain>
    </source>
</reference>
<sequence length="214" mass="24330">MEKTWESKAALYELLAKTFLFTQREIVGALTSGEYQEALAEVTEINDLPKDWGECGASELNRYRGMDEDEAFHRVRKEYTRLYIGSRDPLIIPFAGTWEASQAGRKPLLFVGKKSMEIERFMRTCGIVRTGESNDPLDHIGSMLEFLMHLCMLNAGLVDRPVGVDIPDRAYEDFYEDHFIGFARAFAEETIDKSSEAFFTVGARVLRALPDNPL</sequence>
<dbReference type="RefSeq" id="WP_114546984.1">
    <property type="nucleotide sequence ID" value="NZ_PPTT01000022.1"/>
</dbReference>
<dbReference type="SUPFAM" id="SSF89155">
    <property type="entry name" value="TorD-like"/>
    <property type="match status" value="1"/>
</dbReference>
<reference evidence="5" key="2">
    <citation type="submission" date="2018-05" db="EMBL/GenBank/DDBJ databases">
        <title>Genome Sequencing of selected type strains of the family Eggerthellaceae.</title>
        <authorList>
            <person name="Danylec N."/>
            <person name="Stoll D.A."/>
            <person name="Doetsch A."/>
            <person name="Huch M."/>
        </authorList>
    </citation>
    <scope>NUCLEOTIDE SEQUENCE [LARGE SCALE GENOMIC DNA]</scope>
    <source>
        <strain evidence="5">DSM 16107</strain>
    </source>
</reference>
<keyword evidence="4" id="KW-1185">Reference proteome</keyword>
<dbReference type="Gene3D" id="1.10.3480.10">
    <property type="entry name" value="TorD-like"/>
    <property type="match status" value="1"/>
</dbReference>
<dbReference type="PANTHER" id="PTHR34227">
    <property type="entry name" value="CHAPERONE PROTEIN YCDY"/>
    <property type="match status" value="1"/>
</dbReference>
<evidence type="ECO:0000313" key="3">
    <source>
        <dbReference type="EMBL" id="RNM41870.1"/>
    </source>
</evidence>
<dbReference type="Proteomes" id="UP000270112">
    <property type="component" value="Unassembled WGS sequence"/>
</dbReference>
<dbReference type="PANTHER" id="PTHR34227:SF1">
    <property type="entry name" value="DIMETHYL SULFOXIDE REDUCTASE CHAPERONE-RELATED"/>
    <property type="match status" value="1"/>
</dbReference>
<protein>
    <recommendedName>
        <fullName evidence="6">Molecular chaperone TorD</fullName>
    </recommendedName>
</protein>
<dbReference type="AlphaFoldDB" id="A0A3N0IZL7"/>
<dbReference type="Pfam" id="PF02613">
    <property type="entry name" value="Nitrate_red_del"/>
    <property type="match status" value="1"/>
</dbReference>
<dbReference type="Proteomes" id="UP000253817">
    <property type="component" value="Unassembled WGS sequence"/>
</dbReference>
<evidence type="ECO:0008006" key="6">
    <source>
        <dbReference type="Google" id="ProtNLM"/>
    </source>
</evidence>